<dbReference type="OMA" id="YFQGGNN"/>
<keyword evidence="3" id="KW-0687">Ribonucleoprotein</keyword>
<dbReference type="VEuPathDB" id="PiroplasmaDB:BBBOND_0307510"/>
<dbReference type="InterPro" id="IPR029064">
    <property type="entry name" value="Ribosomal_eL30-like_sf"/>
</dbReference>
<dbReference type="SUPFAM" id="SSF55315">
    <property type="entry name" value="L30e-like"/>
    <property type="match status" value="1"/>
</dbReference>
<keyword evidence="2 5" id="KW-0689">Ribosomal protein</keyword>
<dbReference type="InterPro" id="IPR022991">
    <property type="entry name" value="Ribosomal_eL30_CS"/>
</dbReference>
<dbReference type="PANTHER" id="PTHR11449">
    <property type="entry name" value="RIBOSOMAL PROTEIN L30"/>
    <property type="match status" value="1"/>
</dbReference>
<dbReference type="NCBIfam" id="NF002172">
    <property type="entry name" value="PRK01018.1"/>
    <property type="match status" value="1"/>
</dbReference>
<evidence type="ECO:0000259" key="4">
    <source>
        <dbReference type="Pfam" id="PF01248"/>
    </source>
</evidence>
<protein>
    <submittedName>
        <fullName evidence="5">Ribosomal protein L7Ae containing protein, putative</fullName>
    </submittedName>
</protein>
<dbReference type="STRING" id="5866.A0A061DA67"/>
<evidence type="ECO:0000256" key="1">
    <source>
        <dbReference type="ARBA" id="ARBA00007326"/>
    </source>
</evidence>
<dbReference type="Gene3D" id="3.30.1330.30">
    <property type="match status" value="1"/>
</dbReference>
<keyword evidence="6" id="KW-1185">Reference proteome</keyword>
<dbReference type="Pfam" id="PF01248">
    <property type="entry name" value="Ribosomal_L7Ae"/>
    <property type="match status" value="1"/>
</dbReference>
<dbReference type="GeneID" id="24565388"/>
<reference evidence="6" key="1">
    <citation type="journal article" date="2014" name="Nucleic Acids Res.">
        <title>The evolutionary dynamics of variant antigen genes in Babesia reveal a history of genomic innovation underlying host-parasite interaction.</title>
        <authorList>
            <person name="Jackson A.P."/>
            <person name="Otto T.D."/>
            <person name="Darby A."/>
            <person name="Ramaprasad A."/>
            <person name="Xia D."/>
            <person name="Echaide I.E."/>
            <person name="Farber M."/>
            <person name="Gahlot S."/>
            <person name="Gamble J."/>
            <person name="Gupta D."/>
            <person name="Gupta Y."/>
            <person name="Jackson L."/>
            <person name="Malandrin L."/>
            <person name="Malas T.B."/>
            <person name="Moussa E."/>
            <person name="Nair M."/>
            <person name="Reid A.J."/>
            <person name="Sanders M."/>
            <person name="Sharma J."/>
            <person name="Tracey A."/>
            <person name="Quail M.A."/>
            <person name="Weir W."/>
            <person name="Wastling J.M."/>
            <person name="Hall N."/>
            <person name="Willadsen P."/>
            <person name="Lingelbach K."/>
            <person name="Shiels B."/>
            <person name="Tait A."/>
            <person name="Berriman M."/>
            <person name="Allred D.R."/>
            <person name="Pain A."/>
        </authorList>
    </citation>
    <scope>NUCLEOTIDE SEQUENCE [LARGE SCALE GENOMIC DNA]</scope>
    <source>
        <strain evidence="6">Bond</strain>
    </source>
</reference>
<name>A0A061DA67_BABBI</name>
<evidence type="ECO:0000256" key="3">
    <source>
        <dbReference type="ARBA" id="ARBA00023274"/>
    </source>
</evidence>
<sequence length="108" mass="11926">MAKKTKSKGMDNMNQKLQLVMKSGKVCLGFKSTRSALRTGKAHMVIISNNCPPIRRAEIEHYAMLAKCNIHMFAGDNNDLGTVCGKYFRVGCMAILDAGDSDILRESE</sequence>
<dbReference type="OrthoDB" id="1928736at2759"/>
<gene>
    <name evidence="5" type="ORF">BBBOND_0307510</name>
</gene>
<evidence type="ECO:0000313" key="5">
    <source>
        <dbReference type="EMBL" id="CDR96847.1"/>
    </source>
</evidence>
<dbReference type="Proteomes" id="UP000033188">
    <property type="component" value="Chromosome 3"/>
</dbReference>
<dbReference type="PROSITE" id="PS00993">
    <property type="entry name" value="RIBOSOMAL_L30E_2"/>
    <property type="match status" value="1"/>
</dbReference>
<dbReference type="GO" id="GO:1990904">
    <property type="term" value="C:ribonucleoprotein complex"/>
    <property type="evidence" value="ECO:0007669"/>
    <property type="project" value="UniProtKB-KW"/>
</dbReference>
<dbReference type="EMBL" id="LK391709">
    <property type="protein sequence ID" value="CDR96847.1"/>
    <property type="molecule type" value="Genomic_DNA"/>
</dbReference>
<evidence type="ECO:0000256" key="2">
    <source>
        <dbReference type="ARBA" id="ARBA00022980"/>
    </source>
</evidence>
<evidence type="ECO:0000313" key="6">
    <source>
        <dbReference type="Proteomes" id="UP000033188"/>
    </source>
</evidence>
<feature type="domain" description="Ribosomal protein eL8/eL30/eS12/Gadd45" evidence="4">
    <location>
        <begin position="11"/>
        <end position="104"/>
    </location>
</feature>
<dbReference type="GO" id="GO:0003723">
    <property type="term" value="F:RNA binding"/>
    <property type="evidence" value="ECO:0007669"/>
    <property type="project" value="InterPro"/>
</dbReference>
<dbReference type="FunFam" id="3.30.1330.30:FF:000001">
    <property type="entry name" value="60S ribosomal protein L30"/>
    <property type="match status" value="1"/>
</dbReference>
<dbReference type="GO" id="GO:0005840">
    <property type="term" value="C:ribosome"/>
    <property type="evidence" value="ECO:0007669"/>
    <property type="project" value="UniProtKB-KW"/>
</dbReference>
<dbReference type="InterPro" id="IPR004038">
    <property type="entry name" value="Ribosomal_eL8/eL30/eS12/Gad45"/>
</dbReference>
<proteinExistence type="inferred from homology"/>
<dbReference type="KEGG" id="bbig:BBBOND_0307510"/>
<dbReference type="RefSeq" id="XP_012769033.1">
    <property type="nucleotide sequence ID" value="XM_012913579.1"/>
</dbReference>
<organism evidence="5 6">
    <name type="scientific">Babesia bigemina</name>
    <dbReference type="NCBI Taxonomy" id="5866"/>
    <lineage>
        <taxon>Eukaryota</taxon>
        <taxon>Sar</taxon>
        <taxon>Alveolata</taxon>
        <taxon>Apicomplexa</taxon>
        <taxon>Aconoidasida</taxon>
        <taxon>Piroplasmida</taxon>
        <taxon>Babesiidae</taxon>
        <taxon>Babesia</taxon>
    </lineage>
</organism>
<dbReference type="InterPro" id="IPR039109">
    <property type="entry name" value="Ribosomal_eL30-like"/>
</dbReference>
<accession>A0A061DA67</accession>
<comment type="similarity">
    <text evidence="1">Belongs to the eukaryotic ribosomal protein eL30 family.</text>
</comment>
<dbReference type="AlphaFoldDB" id="A0A061DA67"/>